<feature type="region of interest" description="Disordered" evidence="1">
    <location>
        <begin position="124"/>
        <end position="159"/>
    </location>
</feature>
<feature type="region of interest" description="Disordered" evidence="1">
    <location>
        <begin position="266"/>
        <end position="289"/>
    </location>
</feature>
<dbReference type="EMBL" id="BPFH01000001">
    <property type="protein sequence ID" value="GIT93703.1"/>
    <property type="molecule type" value="Genomic_DNA"/>
</dbReference>
<organism evidence="2 3">
    <name type="scientific">Jannaschia pagri</name>
    <dbReference type="NCBI Taxonomy" id="2829797"/>
    <lineage>
        <taxon>Bacteria</taxon>
        <taxon>Pseudomonadati</taxon>
        <taxon>Pseudomonadota</taxon>
        <taxon>Alphaproteobacteria</taxon>
        <taxon>Rhodobacterales</taxon>
        <taxon>Roseobacteraceae</taxon>
        <taxon>Jannaschia</taxon>
    </lineage>
</organism>
<comment type="caution">
    <text evidence="2">The sequence shown here is derived from an EMBL/GenBank/DDBJ whole genome shotgun (WGS) entry which is preliminary data.</text>
</comment>
<protein>
    <recommendedName>
        <fullName evidence="4">MerR HTH family regulatory protein</fullName>
    </recommendedName>
</protein>
<keyword evidence="3" id="KW-1185">Reference proteome</keyword>
<evidence type="ECO:0000256" key="1">
    <source>
        <dbReference type="SAM" id="MobiDB-lite"/>
    </source>
</evidence>
<accession>A0ABQ4NH01</accession>
<evidence type="ECO:0000313" key="2">
    <source>
        <dbReference type="EMBL" id="GIT93703.1"/>
    </source>
</evidence>
<evidence type="ECO:0008006" key="4">
    <source>
        <dbReference type="Google" id="ProtNLM"/>
    </source>
</evidence>
<evidence type="ECO:0000313" key="3">
    <source>
        <dbReference type="Proteomes" id="UP000786693"/>
    </source>
</evidence>
<sequence length="289" mass="31947">MVDYRYMNDHFLGPRRNVPVHATNQTSASVEPALQTNDEPGANPSEQPLPQTPEQHWLTVEEAVSYCADQGLSRTAKTVRKWAERSFHLPDGEVLAQREDTLWGRYRWKIEAESLARKVAEELSRERDAGREPAQTGANVTAEVPPNEGANIPSNLAEPVRPGSNVFGAKRDQKTPSVLIEPSAEKIEPVHTGAHKLEVSQVGSDETARLKTEVKELREQLKVRGEEITFLREEIVSARGQRGDVVKIANQMLGTLETIAIGGRLERPVGKSDGTPVRYSQPEHDAGAV</sequence>
<proteinExistence type="predicted"/>
<reference evidence="2 3" key="1">
    <citation type="submission" date="2021-05" db="EMBL/GenBank/DDBJ databases">
        <title>Bacteria Genome sequencing.</title>
        <authorList>
            <person name="Takabe Y."/>
            <person name="Nakajima Y."/>
            <person name="Suzuki S."/>
            <person name="Shiozaki T."/>
        </authorList>
    </citation>
    <scope>NUCLEOTIDE SEQUENCE [LARGE SCALE GENOMIC DNA]</scope>
    <source>
        <strain evidence="2 3">AI_62</strain>
    </source>
</reference>
<gene>
    <name evidence="2" type="ORF">JANAI62_03260</name>
</gene>
<dbReference type="Proteomes" id="UP000786693">
    <property type="component" value="Unassembled WGS sequence"/>
</dbReference>
<name>A0ABQ4NH01_9RHOB</name>